<protein>
    <recommendedName>
        <fullName evidence="2">DUF6603 domain-containing protein</fullName>
    </recommendedName>
</protein>
<keyword evidence="4" id="KW-1185">Reference proteome</keyword>
<dbReference type="Proteomes" id="UP000070501">
    <property type="component" value="Unassembled WGS sequence"/>
</dbReference>
<feature type="region of interest" description="Disordered" evidence="1">
    <location>
        <begin position="80"/>
        <end position="108"/>
    </location>
</feature>
<proteinExistence type="predicted"/>
<dbReference type="InterPro" id="IPR046538">
    <property type="entry name" value="DUF6603"/>
</dbReference>
<dbReference type="STRING" id="196109.A0A136IYD6"/>
<dbReference type="OrthoDB" id="5352492at2759"/>
<gene>
    <name evidence="3" type="ORF">Micbo1qcDRAFT_205578</name>
</gene>
<name>A0A136IYD6_9PEZI</name>
<dbReference type="InParanoid" id="A0A136IYD6"/>
<feature type="compositionally biased region" description="Low complexity" evidence="1">
    <location>
        <begin position="83"/>
        <end position="98"/>
    </location>
</feature>
<reference evidence="4" key="1">
    <citation type="submission" date="2016-02" db="EMBL/GenBank/DDBJ databases">
        <title>Draft genome sequence of Microdochium bolleyi, a fungal endophyte of beachgrass.</title>
        <authorList>
            <consortium name="DOE Joint Genome Institute"/>
            <person name="David A.S."/>
            <person name="May G."/>
            <person name="Haridas S."/>
            <person name="Lim J."/>
            <person name="Wang M."/>
            <person name="Labutti K."/>
            <person name="Lipzen A."/>
            <person name="Barry K."/>
            <person name="Grigoriev I.V."/>
        </authorList>
    </citation>
    <scope>NUCLEOTIDE SEQUENCE [LARGE SCALE GENOMIC DNA]</scope>
    <source>
        <strain evidence="4">J235TASD1</strain>
    </source>
</reference>
<evidence type="ECO:0000313" key="4">
    <source>
        <dbReference type="Proteomes" id="UP000070501"/>
    </source>
</evidence>
<dbReference type="EMBL" id="KQ964253">
    <property type="protein sequence ID" value="KXJ89953.1"/>
    <property type="molecule type" value="Genomic_DNA"/>
</dbReference>
<sequence>MAGGVYAKTRPKEPEGETFKSFFVFGNIQGPVFSFGAVDNNGLTGGFGYKLRLAMPDVSEIAGFPFLALSNSIPPPGGIMNNLSSLSGSASSGSKAGKQWITTTKDEK</sequence>
<evidence type="ECO:0000313" key="3">
    <source>
        <dbReference type="EMBL" id="KXJ89953.1"/>
    </source>
</evidence>
<organism evidence="3 4">
    <name type="scientific">Microdochium bolleyi</name>
    <dbReference type="NCBI Taxonomy" id="196109"/>
    <lineage>
        <taxon>Eukaryota</taxon>
        <taxon>Fungi</taxon>
        <taxon>Dikarya</taxon>
        <taxon>Ascomycota</taxon>
        <taxon>Pezizomycotina</taxon>
        <taxon>Sordariomycetes</taxon>
        <taxon>Xylariomycetidae</taxon>
        <taxon>Xylariales</taxon>
        <taxon>Microdochiaceae</taxon>
        <taxon>Microdochium</taxon>
    </lineage>
</organism>
<feature type="domain" description="DUF6603" evidence="2">
    <location>
        <begin position="2"/>
        <end position="106"/>
    </location>
</feature>
<evidence type="ECO:0000256" key="1">
    <source>
        <dbReference type="SAM" id="MobiDB-lite"/>
    </source>
</evidence>
<accession>A0A136IYD6</accession>
<dbReference type="AlphaFoldDB" id="A0A136IYD6"/>
<evidence type="ECO:0000259" key="2">
    <source>
        <dbReference type="Pfam" id="PF20248"/>
    </source>
</evidence>
<dbReference type="Pfam" id="PF20248">
    <property type="entry name" value="DUF6603"/>
    <property type="match status" value="1"/>
</dbReference>